<dbReference type="Proteomes" id="UP000246740">
    <property type="component" value="Unassembled WGS sequence"/>
</dbReference>
<dbReference type="InParanoid" id="A0A317Y056"/>
<organism evidence="1 2">
    <name type="scientific">Testicularia cyperi</name>
    <dbReference type="NCBI Taxonomy" id="1882483"/>
    <lineage>
        <taxon>Eukaryota</taxon>
        <taxon>Fungi</taxon>
        <taxon>Dikarya</taxon>
        <taxon>Basidiomycota</taxon>
        <taxon>Ustilaginomycotina</taxon>
        <taxon>Ustilaginomycetes</taxon>
        <taxon>Ustilaginales</taxon>
        <taxon>Anthracoideaceae</taxon>
        <taxon>Testicularia</taxon>
    </lineage>
</organism>
<evidence type="ECO:0000313" key="2">
    <source>
        <dbReference type="Proteomes" id="UP000246740"/>
    </source>
</evidence>
<name>A0A317Y056_9BASI</name>
<dbReference type="AlphaFoldDB" id="A0A317Y056"/>
<protein>
    <submittedName>
        <fullName evidence="1">Uncharacterized protein</fullName>
    </submittedName>
</protein>
<reference evidence="1 2" key="1">
    <citation type="journal article" date="2018" name="Mol. Biol. Evol.">
        <title>Broad Genomic Sampling Reveals a Smut Pathogenic Ancestry of the Fungal Clade Ustilaginomycotina.</title>
        <authorList>
            <person name="Kijpornyongpan T."/>
            <person name="Mondo S.J."/>
            <person name="Barry K."/>
            <person name="Sandor L."/>
            <person name="Lee J."/>
            <person name="Lipzen A."/>
            <person name="Pangilinan J."/>
            <person name="LaButti K."/>
            <person name="Hainaut M."/>
            <person name="Henrissat B."/>
            <person name="Grigoriev I.V."/>
            <person name="Spatafora J.W."/>
            <person name="Aime M.C."/>
        </authorList>
    </citation>
    <scope>NUCLEOTIDE SEQUENCE [LARGE SCALE GENOMIC DNA]</scope>
    <source>
        <strain evidence="1 2">MCA 3645</strain>
    </source>
</reference>
<gene>
    <name evidence="1" type="ORF">BCV70DRAFT_19715</name>
</gene>
<sequence length="115" mass="12825">MRVGSCSCFVHSCVTQLFSEVYVCSVSTVKVATATASPRNEGSRPIAEWSKDKMIGMRHFWEKWSSLVSQPILQPKPAVWKNDKVEFKMDIEKLGLQIPGFSKHDRGAATLHVGS</sequence>
<keyword evidence="2" id="KW-1185">Reference proteome</keyword>
<evidence type="ECO:0000313" key="1">
    <source>
        <dbReference type="EMBL" id="PWZ03580.1"/>
    </source>
</evidence>
<dbReference type="EMBL" id="KZ819188">
    <property type="protein sequence ID" value="PWZ03580.1"/>
    <property type="molecule type" value="Genomic_DNA"/>
</dbReference>
<proteinExistence type="predicted"/>
<accession>A0A317Y056</accession>